<dbReference type="CDD" id="cd12380">
    <property type="entry name" value="RRM3_I_PABPs"/>
    <property type="match status" value="1"/>
</dbReference>
<dbReference type="Proteomes" id="UP000310189">
    <property type="component" value="Unassembled WGS sequence"/>
</dbReference>
<evidence type="ECO:0000256" key="14">
    <source>
        <dbReference type="SAM" id="MobiDB-lite"/>
    </source>
</evidence>
<evidence type="ECO:0000259" key="16">
    <source>
        <dbReference type="PROSITE" id="PS51309"/>
    </source>
</evidence>
<dbReference type="InterPro" id="IPR036053">
    <property type="entry name" value="PABP-dom"/>
</dbReference>
<dbReference type="PROSITE" id="PS51309">
    <property type="entry name" value="PABC"/>
    <property type="match status" value="1"/>
</dbReference>
<feature type="compositionally biased region" description="Low complexity" evidence="14">
    <location>
        <begin position="638"/>
        <end position="650"/>
    </location>
</feature>
<comment type="similarity">
    <text evidence="3 13">Belongs to the polyadenylate-binding protein type-1 family.</text>
</comment>
<dbReference type="InterPro" id="IPR003954">
    <property type="entry name" value="RRM_euk-type"/>
</dbReference>
<dbReference type="InterPro" id="IPR012677">
    <property type="entry name" value="Nucleotide-bd_a/b_plait_sf"/>
</dbReference>
<evidence type="ECO:0000256" key="1">
    <source>
        <dbReference type="ARBA" id="ARBA00004123"/>
    </source>
</evidence>
<evidence type="ECO:0000256" key="7">
    <source>
        <dbReference type="ARBA" id="ARBA00022737"/>
    </source>
</evidence>
<name>A0A4T0FP75_9BASI</name>
<dbReference type="GO" id="GO:0051028">
    <property type="term" value="P:mRNA transport"/>
    <property type="evidence" value="ECO:0007669"/>
    <property type="project" value="UniProtKB-KW"/>
</dbReference>
<keyword evidence="6" id="KW-0507">mRNA processing</keyword>
<dbReference type="CDD" id="cd12378">
    <property type="entry name" value="RRM1_I_PABPs"/>
    <property type="match status" value="1"/>
</dbReference>
<dbReference type="OrthoDB" id="19742at2759"/>
<evidence type="ECO:0000256" key="4">
    <source>
        <dbReference type="ARBA" id="ARBA00022448"/>
    </source>
</evidence>
<keyword evidence="11" id="KW-0539">Nucleus</keyword>
<dbReference type="Pfam" id="PF00076">
    <property type="entry name" value="RRM_1"/>
    <property type="match status" value="4"/>
</dbReference>
<reference evidence="17 18" key="1">
    <citation type="submission" date="2019-03" db="EMBL/GenBank/DDBJ databases">
        <title>Sequencing 23 genomes of Wallemia ichthyophaga.</title>
        <authorList>
            <person name="Gostincar C."/>
        </authorList>
    </citation>
    <scope>NUCLEOTIDE SEQUENCE [LARGE SCALE GENOMIC DNA]</scope>
    <source>
        <strain evidence="17 18">EXF-5753</strain>
    </source>
</reference>
<dbReference type="Gene3D" id="1.10.1900.10">
    <property type="entry name" value="c-terminal domain of poly(a) binding protein"/>
    <property type="match status" value="1"/>
</dbReference>
<evidence type="ECO:0000313" key="17">
    <source>
        <dbReference type="EMBL" id="TIA89334.1"/>
    </source>
</evidence>
<dbReference type="SUPFAM" id="SSF63570">
    <property type="entry name" value="PABC (PABP) domain"/>
    <property type="match status" value="1"/>
</dbReference>
<evidence type="ECO:0000256" key="3">
    <source>
        <dbReference type="ARBA" id="ARBA00008557"/>
    </source>
</evidence>
<evidence type="ECO:0000256" key="8">
    <source>
        <dbReference type="ARBA" id="ARBA00022816"/>
    </source>
</evidence>
<organism evidence="17 18">
    <name type="scientific">Wallemia hederae</name>
    <dbReference type="NCBI Taxonomy" id="1540922"/>
    <lineage>
        <taxon>Eukaryota</taxon>
        <taxon>Fungi</taxon>
        <taxon>Dikarya</taxon>
        <taxon>Basidiomycota</taxon>
        <taxon>Wallemiomycotina</taxon>
        <taxon>Wallemiomycetes</taxon>
        <taxon>Wallemiales</taxon>
        <taxon>Wallemiaceae</taxon>
        <taxon>Wallemia</taxon>
    </lineage>
</organism>
<dbReference type="InterPro" id="IPR002004">
    <property type="entry name" value="PABP_HYD_C"/>
</dbReference>
<evidence type="ECO:0000256" key="11">
    <source>
        <dbReference type="ARBA" id="ARBA00023242"/>
    </source>
</evidence>
<dbReference type="CDD" id="cd12379">
    <property type="entry name" value="RRM2_I_PABPs"/>
    <property type="match status" value="1"/>
</dbReference>
<dbReference type="NCBIfam" id="TIGR01628">
    <property type="entry name" value="PABP-1234"/>
    <property type="match status" value="1"/>
</dbReference>
<dbReference type="SMART" id="SM00361">
    <property type="entry name" value="RRM_1"/>
    <property type="match status" value="4"/>
</dbReference>
<evidence type="ECO:0000256" key="13">
    <source>
        <dbReference type="RuleBase" id="RU362004"/>
    </source>
</evidence>
<feature type="compositionally biased region" description="Low complexity" evidence="14">
    <location>
        <begin position="10"/>
        <end position="35"/>
    </location>
</feature>
<dbReference type="PROSITE" id="PS50102">
    <property type="entry name" value="RRM"/>
    <property type="match status" value="4"/>
</dbReference>
<evidence type="ECO:0000256" key="12">
    <source>
        <dbReference type="PROSITE-ProRule" id="PRU00176"/>
    </source>
</evidence>
<dbReference type="FunFam" id="3.30.70.330:FF:000441">
    <property type="entry name" value="Polyadenylate-binding protein"/>
    <property type="match status" value="1"/>
</dbReference>
<dbReference type="FunFam" id="3.30.70.330:FF:000003">
    <property type="entry name" value="Polyadenylate-binding protein"/>
    <property type="match status" value="1"/>
</dbReference>
<keyword evidence="8" id="KW-0509">mRNA transport</keyword>
<dbReference type="InterPro" id="IPR006515">
    <property type="entry name" value="PABP_1234"/>
</dbReference>
<dbReference type="GO" id="GO:0003723">
    <property type="term" value="F:RNA binding"/>
    <property type="evidence" value="ECO:0007669"/>
    <property type="project" value="UniProtKB-UniRule"/>
</dbReference>
<dbReference type="InterPro" id="IPR034364">
    <property type="entry name" value="PABP_RRM1"/>
</dbReference>
<feature type="domain" description="RRM" evidence="15">
    <location>
        <begin position="224"/>
        <end position="301"/>
    </location>
</feature>
<feature type="region of interest" description="Disordered" evidence="14">
    <location>
        <begin position="1"/>
        <end position="46"/>
    </location>
</feature>
<comment type="subcellular location">
    <subcellularLocation>
        <location evidence="2 13">Cytoplasm</location>
    </subcellularLocation>
    <subcellularLocation>
        <location evidence="1">Nucleus</location>
    </subcellularLocation>
</comment>
<evidence type="ECO:0000256" key="5">
    <source>
        <dbReference type="ARBA" id="ARBA00022490"/>
    </source>
</evidence>
<comment type="function">
    <text evidence="13">Binds the poly(A) tail of mRNA.</text>
</comment>
<comment type="caution">
    <text evidence="17">The sequence shown here is derived from an EMBL/GenBank/DDBJ whole genome shotgun (WGS) entry which is preliminary data.</text>
</comment>
<evidence type="ECO:0000313" key="18">
    <source>
        <dbReference type="Proteomes" id="UP000310189"/>
    </source>
</evidence>
<dbReference type="SMART" id="SM00360">
    <property type="entry name" value="RRM"/>
    <property type="match status" value="4"/>
</dbReference>
<dbReference type="FunFam" id="1.10.1900.10:FF:000004">
    <property type="entry name" value="Polyadenylate-binding protein"/>
    <property type="match status" value="1"/>
</dbReference>
<protein>
    <recommendedName>
        <fullName evidence="13">Polyadenylate-binding protein</fullName>
        <shortName evidence="13">PABP</shortName>
    </recommendedName>
</protein>
<keyword evidence="9" id="KW-0810">Translation regulation</keyword>
<feature type="region of interest" description="Disordered" evidence="14">
    <location>
        <begin position="501"/>
        <end position="554"/>
    </location>
</feature>
<feature type="domain" description="RRM" evidence="15">
    <location>
        <begin position="327"/>
        <end position="404"/>
    </location>
</feature>
<dbReference type="CDD" id="cd12381">
    <property type="entry name" value="RRM4_I_PABPs"/>
    <property type="match status" value="1"/>
</dbReference>
<gene>
    <name evidence="17" type="ORF">E3P99_02113</name>
</gene>
<feature type="domain" description="RRM" evidence="15">
    <location>
        <begin position="43"/>
        <end position="121"/>
    </location>
</feature>
<proteinExistence type="inferred from homology"/>
<dbReference type="GO" id="GO:0006397">
    <property type="term" value="P:mRNA processing"/>
    <property type="evidence" value="ECO:0007669"/>
    <property type="project" value="UniProtKB-KW"/>
</dbReference>
<feature type="compositionally biased region" description="Low complexity" evidence="14">
    <location>
        <begin position="516"/>
        <end position="528"/>
    </location>
</feature>
<dbReference type="Pfam" id="PF00658">
    <property type="entry name" value="MLLE"/>
    <property type="match status" value="1"/>
</dbReference>
<feature type="domain" description="PABC" evidence="16">
    <location>
        <begin position="553"/>
        <end position="630"/>
    </location>
</feature>
<keyword evidence="5 13" id="KW-0963">Cytoplasm</keyword>
<evidence type="ECO:0000256" key="2">
    <source>
        <dbReference type="ARBA" id="ARBA00004496"/>
    </source>
</evidence>
<dbReference type="EMBL" id="SPNW01000028">
    <property type="protein sequence ID" value="TIA89334.1"/>
    <property type="molecule type" value="Genomic_DNA"/>
</dbReference>
<dbReference type="InterPro" id="IPR035979">
    <property type="entry name" value="RBD_domain_sf"/>
</dbReference>
<dbReference type="PANTHER" id="PTHR24012">
    <property type="entry name" value="RNA BINDING PROTEIN"/>
    <property type="match status" value="1"/>
</dbReference>
<keyword evidence="4" id="KW-0813">Transport</keyword>
<dbReference type="Gene3D" id="3.30.70.330">
    <property type="match status" value="4"/>
</dbReference>
<feature type="region of interest" description="Disordered" evidence="14">
    <location>
        <begin position="629"/>
        <end position="650"/>
    </location>
</feature>
<accession>A0A4T0FP75</accession>
<keyword evidence="18" id="KW-1185">Reference proteome</keyword>
<dbReference type="GO" id="GO:0005634">
    <property type="term" value="C:nucleus"/>
    <property type="evidence" value="ECO:0007669"/>
    <property type="project" value="UniProtKB-SubCell"/>
</dbReference>
<dbReference type="InterPro" id="IPR000504">
    <property type="entry name" value="RRM_dom"/>
</dbReference>
<evidence type="ECO:0000256" key="10">
    <source>
        <dbReference type="ARBA" id="ARBA00022884"/>
    </source>
</evidence>
<keyword evidence="10 12" id="KW-0694">RNA-binding</keyword>
<dbReference type="InterPro" id="IPR045305">
    <property type="entry name" value="RRM2_I_PABPs"/>
</dbReference>
<dbReference type="FunFam" id="3.30.70.330:FF:000648">
    <property type="entry name" value="Polyadenylate-binding protein"/>
    <property type="match status" value="1"/>
</dbReference>
<keyword evidence="7" id="KW-0677">Repeat</keyword>
<evidence type="ECO:0000256" key="9">
    <source>
        <dbReference type="ARBA" id="ARBA00022845"/>
    </source>
</evidence>
<dbReference type="SMART" id="SM00517">
    <property type="entry name" value="PolyA"/>
    <property type="match status" value="1"/>
</dbReference>
<dbReference type="AlphaFoldDB" id="A0A4T0FP75"/>
<sequence>MSQAQPSEVQQPDAQAAPAPAPAPAQQAPPSADQSNNGPPQSASLYVGELDPTVTEAMLFEIFNMIGPVASIRVCRDAVTRRSLGYAYVNYLNLQDGERALEQLNYSLIKNRACRIMWSQRDPALRKTGQGNIFIKNLDEAIDNKALHDTFAAFGNVLSCKVATDENGNSRGYGFVHYENGESASAAIQHVNGMLLNDKKVYVGHHISKKERQAKIDEQKSQFTNVFIKNLDVSVDDEKFKQILEPYGEILSAVVQKDDQGNSRGFGFVNYKNHEEAAKAVDSLNEVEVEGKRIFAARAQKKNEREEELRRNYEQAKLEKMAKYAGVNLYVKNLDDDFDDERLVAEFEPFGTITSAKIMKDEKGVSKGFGFVCFSSPDEATKAVSELSGKMIGSKPLYVSLAQRRDVRRQQLESQIAQRNQLRLQHQAAAGVPISGFMPGAPMYYQPPPGAYPGGRSMYGQPGFAPPRPRGYPAGQQVPGMPIPSPYGPPPQGYMPANYRPARPARTNGAPQGGSPAPNVRPAAVPAGGAPGPRPAGVPVRPAQGGKPAKQEGGALSASVLANAPPAEQKQMLGEALYPKIFSIQPELAGKITGMLLEMENSELLFLLENEDAMKSKVEEAIAVLNEYQGDEAGEGAGAPAPAPAAEGSA</sequence>
<feature type="domain" description="RRM" evidence="15">
    <location>
        <begin position="131"/>
        <end position="208"/>
    </location>
</feature>
<dbReference type="GO" id="GO:0010494">
    <property type="term" value="C:cytoplasmic stress granule"/>
    <property type="evidence" value="ECO:0007669"/>
    <property type="project" value="UniProtKB-ARBA"/>
</dbReference>
<dbReference type="GO" id="GO:0006417">
    <property type="term" value="P:regulation of translation"/>
    <property type="evidence" value="ECO:0007669"/>
    <property type="project" value="UniProtKB-KW"/>
</dbReference>
<evidence type="ECO:0000256" key="6">
    <source>
        <dbReference type="ARBA" id="ARBA00022664"/>
    </source>
</evidence>
<evidence type="ECO:0000259" key="15">
    <source>
        <dbReference type="PROSITE" id="PS50102"/>
    </source>
</evidence>
<dbReference type="SUPFAM" id="SSF54928">
    <property type="entry name" value="RNA-binding domain, RBD"/>
    <property type="match status" value="2"/>
</dbReference>
<dbReference type="FunFam" id="3.30.70.330:FF:000520">
    <property type="entry name" value="Polyadenylate-binding protein"/>
    <property type="match status" value="1"/>
</dbReference>